<evidence type="ECO:0000256" key="1">
    <source>
        <dbReference type="ARBA" id="ARBA00004141"/>
    </source>
</evidence>
<accession>A0ABT3J8T2</accession>
<feature type="transmembrane region" description="Helical" evidence="6">
    <location>
        <begin position="152"/>
        <end position="174"/>
    </location>
</feature>
<dbReference type="InterPro" id="IPR000620">
    <property type="entry name" value="EamA_dom"/>
</dbReference>
<keyword evidence="3 6" id="KW-0812">Transmembrane</keyword>
<sequence>MATATIMPETNRTLLAAVAILGYALAIGYTDNYVQVIAREAGLWQFHATRTVMAFAIVALVAVPLGLRLRPRKPGAVALRSAIHGVAMFIYFGCLAFLPVATVAAGLFTAPIFTLLISRFAFGIPIGPFRVAGVVLGFAGAILVLGPGQGGAIGLATVLPIAAGALYALGNIATRQWCEGESAETLLLGFFAMLGLLGLVGCAVLALWQPAVPEGADGFILRGLVWPSPDFLFWTFVQAAGSLIGVGLMIKAYQIAEASRVAIFEYVILPASAFWAFVLWGDVLDLRAVAGIGLIFAAGLIIALRGR</sequence>
<evidence type="ECO:0000259" key="7">
    <source>
        <dbReference type="Pfam" id="PF00892"/>
    </source>
</evidence>
<feature type="domain" description="EamA" evidence="7">
    <location>
        <begin position="16"/>
        <end position="145"/>
    </location>
</feature>
<evidence type="ECO:0000256" key="4">
    <source>
        <dbReference type="ARBA" id="ARBA00022989"/>
    </source>
</evidence>
<comment type="subcellular location">
    <subcellularLocation>
        <location evidence="1">Membrane</location>
        <topology evidence="1">Multi-pass membrane protein</topology>
    </subcellularLocation>
</comment>
<dbReference type="SUPFAM" id="SSF103481">
    <property type="entry name" value="Multidrug resistance efflux transporter EmrE"/>
    <property type="match status" value="2"/>
</dbReference>
<dbReference type="PANTHER" id="PTHR22911">
    <property type="entry name" value="ACYL-MALONYL CONDENSING ENZYME-RELATED"/>
    <property type="match status" value="1"/>
</dbReference>
<dbReference type="InterPro" id="IPR037185">
    <property type="entry name" value="EmrE-like"/>
</dbReference>
<feature type="transmembrane region" description="Helical" evidence="6">
    <location>
        <begin position="42"/>
        <end position="65"/>
    </location>
</feature>
<proteinExistence type="inferred from homology"/>
<feature type="transmembrane region" description="Helical" evidence="6">
    <location>
        <begin position="286"/>
        <end position="304"/>
    </location>
</feature>
<feature type="transmembrane region" description="Helical" evidence="6">
    <location>
        <begin position="262"/>
        <end position="280"/>
    </location>
</feature>
<feature type="transmembrane region" description="Helical" evidence="6">
    <location>
        <begin position="231"/>
        <end position="250"/>
    </location>
</feature>
<protein>
    <submittedName>
        <fullName evidence="8">DMT family transporter</fullName>
    </submittedName>
</protein>
<dbReference type="Pfam" id="PF00892">
    <property type="entry name" value="EamA"/>
    <property type="match status" value="1"/>
</dbReference>
<evidence type="ECO:0000256" key="5">
    <source>
        <dbReference type="ARBA" id="ARBA00023136"/>
    </source>
</evidence>
<keyword evidence="5 6" id="KW-0472">Membrane</keyword>
<evidence type="ECO:0000256" key="3">
    <source>
        <dbReference type="ARBA" id="ARBA00022692"/>
    </source>
</evidence>
<organism evidence="8 9">
    <name type="scientific">Defluviimonas salinarum</name>
    <dbReference type="NCBI Taxonomy" id="2992147"/>
    <lineage>
        <taxon>Bacteria</taxon>
        <taxon>Pseudomonadati</taxon>
        <taxon>Pseudomonadota</taxon>
        <taxon>Alphaproteobacteria</taxon>
        <taxon>Rhodobacterales</taxon>
        <taxon>Paracoccaceae</taxon>
        <taxon>Albidovulum</taxon>
    </lineage>
</organism>
<feature type="transmembrane region" description="Helical" evidence="6">
    <location>
        <begin position="186"/>
        <end position="211"/>
    </location>
</feature>
<evidence type="ECO:0000256" key="2">
    <source>
        <dbReference type="ARBA" id="ARBA00009853"/>
    </source>
</evidence>
<dbReference type="Proteomes" id="UP001207582">
    <property type="component" value="Unassembled WGS sequence"/>
</dbReference>
<evidence type="ECO:0000313" key="9">
    <source>
        <dbReference type="Proteomes" id="UP001207582"/>
    </source>
</evidence>
<keyword evidence="4 6" id="KW-1133">Transmembrane helix</keyword>
<gene>
    <name evidence="8" type="ORF">OM960_21405</name>
</gene>
<reference evidence="8 9" key="1">
    <citation type="submission" date="2022-10" db="EMBL/GenBank/DDBJ databases">
        <title>Defluviimonas sp. CAU 1641 isolated from mud.</title>
        <authorList>
            <person name="Kim W."/>
        </authorList>
    </citation>
    <scope>NUCLEOTIDE SEQUENCE [LARGE SCALE GENOMIC DNA]</scope>
    <source>
        <strain evidence="8 9">CAU 1641</strain>
    </source>
</reference>
<feature type="transmembrane region" description="Helical" evidence="6">
    <location>
        <begin position="104"/>
        <end position="122"/>
    </location>
</feature>
<comment type="similarity">
    <text evidence="2">Belongs to the drug/metabolite transporter (DMT) superfamily. 10 TMS drug/metabolite exporter (DME) (TC 2.A.7.3) family.</text>
</comment>
<feature type="transmembrane region" description="Helical" evidence="6">
    <location>
        <begin position="129"/>
        <end position="146"/>
    </location>
</feature>
<evidence type="ECO:0000256" key="6">
    <source>
        <dbReference type="SAM" id="Phobius"/>
    </source>
</evidence>
<dbReference type="PANTHER" id="PTHR22911:SF6">
    <property type="entry name" value="SOLUTE CARRIER FAMILY 35 MEMBER G1"/>
    <property type="match status" value="1"/>
</dbReference>
<keyword evidence="9" id="KW-1185">Reference proteome</keyword>
<evidence type="ECO:0000313" key="8">
    <source>
        <dbReference type="EMBL" id="MCW3784098.1"/>
    </source>
</evidence>
<name>A0ABT3J8T2_9RHOB</name>
<comment type="caution">
    <text evidence="8">The sequence shown here is derived from an EMBL/GenBank/DDBJ whole genome shotgun (WGS) entry which is preliminary data.</text>
</comment>
<feature type="transmembrane region" description="Helical" evidence="6">
    <location>
        <begin position="77"/>
        <end position="98"/>
    </location>
</feature>
<dbReference type="RefSeq" id="WP_264773401.1">
    <property type="nucleotide sequence ID" value="NZ_JAPDOG010000031.1"/>
</dbReference>
<dbReference type="EMBL" id="JAPDOG010000031">
    <property type="protein sequence ID" value="MCW3784098.1"/>
    <property type="molecule type" value="Genomic_DNA"/>
</dbReference>